<name>A0A1F6CZ33_HANXR</name>
<dbReference type="NCBIfam" id="NF038032">
    <property type="entry name" value="CehA_McbA_metalo"/>
    <property type="match status" value="1"/>
</dbReference>
<evidence type="ECO:0000313" key="1">
    <source>
        <dbReference type="EMBL" id="OGG54428.1"/>
    </source>
</evidence>
<dbReference type="AlphaFoldDB" id="A0A1F6CZ33"/>
<dbReference type="Proteomes" id="UP000178606">
    <property type="component" value="Unassembled WGS sequence"/>
</dbReference>
<protein>
    <submittedName>
        <fullName evidence="1">Uncharacterized protein</fullName>
    </submittedName>
</protein>
<dbReference type="EMBL" id="MFKF01000103">
    <property type="protein sequence ID" value="OGG54428.1"/>
    <property type="molecule type" value="Genomic_DNA"/>
</dbReference>
<reference evidence="1 2" key="1">
    <citation type="journal article" date="2016" name="Nat. Commun.">
        <title>Thousands of microbial genomes shed light on interconnected biogeochemical processes in an aquifer system.</title>
        <authorList>
            <person name="Anantharaman K."/>
            <person name="Brown C.T."/>
            <person name="Hug L.A."/>
            <person name="Sharon I."/>
            <person name="Castelle C.J."/>
            <person name="Probst A.J."/>
            <person name="Thomas B.C."/>
            <person name="Singh A."/>
            <person name="Wilkins M.J."/>
            <person name="Karaoz U."/>
            <person name="Brodie E.L."/>
            <person name="Williams K.H."/>
            <person name="Hubbard S.S."/>
            <person name="Banfield J.F."/>
        </authorList>
    </citation>
    <scope>NUCLEOTIDE SEQUENCE [LARGE SCALE GENOMIC DNA]</scope>
    <source>
        <strain evidence="2">RIFCSPLOWO2_12_FULL_64_10</strain>
    </source>
</reference>
<proteinExistence type="predicted"/>
<accession>A0A1F6CZ33</accession>
<gene>
    <name evidence="1" type="ORF">A3F84_06710</name>
</gene>
<organism evidence="1 2">
    <name type="scientific">Handelsmanbacteria sp. (strain RIFCSPLOWO2_12_FULL_64_10)</name>
    <dbReference type="NCBI Taxonomy" id="1817868"/>
    <lineage>
        <taxon>Bacteria</taxon>
        <taxon>Candidatus Handelsmaniibacteriota</taxon>
    </lineage>
</organism>
<comment type="caution">
    <text evidence="1">The sequence shown here is derived from an EMBL/GenBank/DDBJ whole genome shotgun (WGS) entry which is preliminary data.</text>
</comment>
<sequence length="484" mass="53982">MATLHGRIFDAVSGAAVEAKVHVVTSGGTFRHAGDGLLKRGPGVPFFFCEGTFTVDVPRGSTDILVERGTEYVTLRKVISAPKAGHVDVELPLQRWTDLPTAGWHPGNTHIHYDEKETRPYDRLRMDSRVEGYSVTVVSILHRWELPYASNQFPLGVMTDYCTAHHVVDIGEENRHNVTAGGFGYGHIMFLRIRNLVEPVSRGTLVNAFNPDYPPLCYACDETREQGGIVLWCHNGQGMEAPVAAALGKLDGFNLFDPYWMDPEYDIWYRMLNCGLSLPASTGTDWFICSNNRVYIQTGDFSYDNWIEGMKRGRTFITNGPALFIDAEGHAPGDRMSVPAGRPVPVAVRWQSHYPVNRVEVIQDGAVAAERIFPDGSREGDLEVSLKVEHDGWTAARCSGEARDSFGHAVYAHTSPVYVQTGRVSPARAQDAAFFVGSIDQSLDWIARKGRYANDRQRQEVRDLFLRGREVYEGLMKGKVVRET</sequence>
<evidence type="ECO:0000313" key="2">
    <source>
        <dbReference type="Proteomes" id="UP000178606"/>
    </source>
</evidence>